<feature type="region of interest" description="Disordered" evidence="1">
    <location>
        <begin position="111"/>
        <end position="131"/>
    </location>
</feature>
<accession>A0A058ZDF5</accession>
<dbReference type="EMBL" id="KB932202">
    <property type="protein sequence ID" value="KCV71953.1"/>
    <property type="molecule type" value="Genomic_DNA"/>
</dbReference>
<evidence type="ECO:0000256" key="1">
    <source>
        <dbReference type="SAM" id="MobiDB-lite"/>
    </source>
</evidence>
<reference evidence="2" key="1">
    <citation type="submission" date="2013-04" db="EMBL/GenBank/DDBJ databases">
        <title>The Genome Sequence of Fonticula alba ATCC 38817.</title>
        <authorList>
            <consortium name="The Broad Institute Genomics Platform"/>
            <person name="Russ C."/>
            <person name="Cuomo C."/>
            <person name="Burger G."/>
            <person name="Gray M.W."/>
            <person name="Holland P.W.H."/>
            <person name="King N."/>
            <person name="Lang F.B.F."/>
            <person name="Roger A.J."/>
            <person name="Ruiz-Trillo I."/>
            <person name="Brown M."/>
            <person name="Walker B."/>
            <person name="Young S."/>
            <person name="Zeng Q."/>
            <person name="Gargeya S."/>
            <person name="Fitzgerald M."/>
            <person name="Haas B."/>
            <person name="Abouelleil A."/>
            <person name="Allen A.W."/>
            <person name="Alvarado L."/>
            <person name="Arachchi H.M."/>
            <person name="Berlin A.M."/>
            <person name="Chapman S.B."/>
            <person name="Gainer-Dewar J."/>
            <person name="Goldberg J."/>
            <person name="Griggs A."/>
            <person name="Gujja S."/>
            <person name="Hansen M."/>
            <person name="Howarth C."/>
            <person name="Imamovic A."/>
            <person name="Ireland A."/>
            <person name="Larimer J."/>
            <person name="McCowan C."/>
            <person name="Murphy C."/>
            <person name="Pearson M."/>
            <person name="Poon T.W."/>
            <person name="Priest M."/>
            <person name="Roberts A."/>
            <person name="Saif S."/>
            <person name="Shea T."/>
            <person name="Sisk P."/>
            <person name="Sykes S."/>
            <person name="Wortman J."/>
            <person name="Nusbaum C."/>
            <person name="Birren B."/>
        </authorList>
    </citation>
    <scope>NUCLEOTIDE SEQUENCE [LARGE SCALE GENOMIC DNA]</scope>
    <source>
        <strain evidence="2">ATCC 38817</strain>
    </source>
</reference>
<dbReference type="GeneID" id="20526087"/>
<evidence type="ECO:0000313" key="2">
    <source>
        <dbReference type="EMBL" id="KCV71953.1"/>
    </source>
</evidence>
<proteinExistence type="predicted"/>
<dbReference type="AlphaFoldDB" id="A0A058ZDF5"/>
<gene>
    <name evidence="2" type="ORF">H696_01362</name>
</gene>
<name>A0A058ZDF5_FONAL</name>
<sequence length="131" mass="14725">MAKQKVTPARGSRKTQKRLEETKIALDNAKRETEDLGPISEGITLINPTKGAFQTVGVATYKALPQGSRSANPLLSKAGKASIKKRFLQKKTKAYQAKVEKAVERGLKMETRVSKDQMRKKEKERLKNLWD</sequence>
<keyword evidence="3" id="KW-1185">Reference proteome</keyword>
<dbReference type="RefSeq" id="XP_009493531.1">
    <property type="nucleotide sequence ID" value="XM_009495256.1"/>
</dbReference>
<organism evidence="2">
    <name type="scientific">Fonticula alba</name>
    <name type="common">Slime mold</name>
    <dbReference type="NCBI Taxonomy" id="691883"/>
    <lineage>
        <taxon>Eukaryota</taxon>
        <taxon>Rotosphaerida</taxon>
        <taxon>Fonticulaceae</taxon>
        <taxon>Fonticula</taxon>
    </lineage>
</organism>
<protein>
    <submittedName>
        <fullName evidence="2">Uncharacterized protein</fullName>
    </submittedName>
</protein>
<evidence type="ECO:0000313" key="3">
    <source>
        <dbReference type="Proteomes" id="UP000030693"/>
    </source>
</evidence>
<dbReference type="Proteomes" id="UP000030693">
    <property type="component" value="Unassembled WGS sequence"/>
</dbReference>